<keyword evidence="2" id="KW-1185">Reference proteome</keyword>
<proteinExistence type="predicted"/>
<evidence type="ECO:0000313" key="2">
    <source>
        <dbReference type="Proteomes" id="UP000466730"/>
    </source>
</evidence>
<organism evidence="1 2">
    <name type="scientific">Rhodovulum strictum</name>
    <dbReference type="NCBI Taxonomy" id="58314"/>
    <lineage>
        <taxon>Bacteria</taxon>
        <taxon>Pseudomonadati</taxon>
        <taxon>Pseudomonadota</taxon>
        <taxon>Alphaproteobacteria</taxon>
        <taxon>Rhodobacterales</taxon>
        <taxon>Paracoccaceae</taxon>
        <taxon>Rhodovulum</taxon>
    </lineage>
</organism>
<comment type="caution">
    <text evidence="1">The sequence shown here is derived from an EMBL/GenBank/DDBJ whole genome shotgun (WGS) entry which is preliminary data.</text>
</comment>
<dbReference type="InterPro" id="IPR045467">
    <property type="entry name" value="DUF6497"/>
</dbReference>
<gene>
    <name evidence="1" type="ORF">GH815_10760</name>
</gene>
<protein>
    <submittedName>
        <fullName evidence="1">Acetolactate synthase</fullName>
    </submittedName>
</protein>
<dbReference type="Pfam" id="PF20107">
    <property type="entry name" value="DUF6497"/>
    <property type="match status" value="1"/>
</dbReference>
<dbReference type="Proteomes" id="UP000466730">
    <property type="component" value="Unassembled WGS sequence"/>
</dbReference>
<evidence type="ECO:0000313" key="1">
    <source>
        <dbReference type="EMBL" id="MRH21474.1"/>
    </source>
</evidence>
<dbReference type="AlphaFoldDB" id="A0A844BAM6"/>
<accession>A0A844BAM6</accession>
<sequence>MIEVPSGQPVTLFDTSTGEAEAGGLAVRFRFLAPQIAREGGTMPFELAAGDIEFLCNSYALPRLPGFGPDIGEIVITLMDRPVPFGQPDPEATQFFEAFRPEDGACVWEGF</sequence>
<name>A0A844BAM6_9RHOB</name>
<reference evidence="1 2" key="1">
    <citation type="submission" date="2019-11" db="EMBL/GenBank/DDBJ databases">
        <title>Draft Whole-Genome sequence of the marine photosynthetic bacterium Rhodovulum strictum DSM 11289.</title>
        <authorList>
            <person name="Kyndt J.A."/>
            <person name="Meyer T.E."/>
        </authorList>
    </citation>
    <scope>NUCLEOTIDE SEQUENCE [LARGE SCALE GENOMIC DNA]</scope>
    <source>
        <strain evidence="1 2">DSM 11289</strain>
    </source>
</reference>
<dbReference type="EMBL" id="WJPO01000015">
    <property type="protein sequence ID" value="MRH21474.1"/>
    <property type="molecule type" value="Genomic_DNA"/>
</dbReference>